<evidence type="ECO:0000256" key="17">
    <source>
        <dbReference type="SAM" id="SignalP"/>
    </source>
</evidence>
<evidence type="ECO:0000256" key="5">
    <source>
        <dbReference type="ARBA" id="ARBA00013177"/>
    </source>
</evidence>
<feature type="signal peptide" evidence="17">
    <location>
        <begin position="1"/>
        <end position="22"/>
    </location>
</feature>
<dbReference type="OrthoDB" id="269227at2759"/>
<evidence type="ECO:0000313" key="19">
    <source>
        <dbReference type="EMBL" id="KJA24805.1"/>
    </source>
</evidence>
<dbReference type="PANTHER" id="PTHR11552">
    <property type="entry name" value="GLUCOSE-METHANOL-CHOLINE GMC OXIDOREDUCTASE"/>
    <property type="match status" value="1"/>
</dbReference>
<gene>
    <name evidence="19" type="ORF">HYPSUDRAFT_183401</name>
</gene>
<comment type="subcellular location">
    <subcellularLocation>
        <location evidence="2">Secreted</location>
    </subcellularLocation>
</comment>
<keyword evidence="20" id="KW-1185">Reference proteome</keyword>
<evidence type="ECO:0000256" key="8">
    <source>
        <dbReference type="ARBA" id="ARBA00022827"/>
    </source>
</evidence>
<evidence type="ECO:0000256" key="2">
    <source>
        <dbReference type="ARBA" id="ARBA00004613"/>
    </source>
</evidence>
<evidence type="ECO:0000256" key="11">
    <source>
        <dbReference type="ARBA" id="ARBA00034010"/>
    </source>
</evidence>
<evidence type="ECO:0000256" key="1">
    <source>
        <dbReference type="ARBA" id="ARBA00001974"/>
    </source>
</evidence>
<dbReference type="InterPro" id="IPR012132">
    <property type="entry name" value="GMC_OxRdtase"/>
</dbReference>
<accession>A0A0D2PZN8</accession>
<feature type="chain" id="PRO_5002248965" description="pyranose dehydrogenase (acceptor)" evidence="17">
    <location>
        <begin position="23"/>
        <end position="599"/>
    </location>
</feature>
<feature type="domain" description="Glucose-methanol-choline oxidoreductase N-terminal" evidence="18">
    <location>
        <begin position="310"/>
        <end position="324"/>
    </location>
</feature>
<comment type="cofactor">
    <cofactor evidence="1 16">
        <name>FAD</name>
        <dbReference type="ChEBI" id="CHEBI:57692"/>
    </cofactor>
</comment>
<keyword evidence="7" id="KW-0285">Flavoprotein</keyword>
<dbReference type="PROSITE" id="PS00624">
    <property type="entry name" value="GMC_OXRED_2"/>
    <property type="match status" value="1"/>
</dbReference>
<feature type="active site" description="Proton donor" evidence="15">
    <location>
        <position position="535"/>
    </location>
</feature>
<dbReference type="Gene3D" id="3.50.50.60">
    <property type="entry name" value="FAD/NAD(P)-binding domain"/>
    <property type="match status" value="1"/>
</dbReference>
<evidence type="ECO:0000256" key="4">
    <source>
        <dbReference type="ARBA" id="ARBA00011245"/>
    </source>
</evidence>
<comment type="catalytic activity">
    <reaction evidence="10">
        <text>pyranose + acceptor = pyranos-2-ulose + reduced acceptor.</text>
        <dbReference type="EC" id="1.1.99.29"/>
    </reaction>
</comment>
<keyword evidence="6" id="KW-0964">Secreted</keyword>
<dbReference type="EMBL" id="KN817535">
    <property type="protein sequence ID" value="KJA24805.1"/>
    <property type="molecule type" value="Genomic_DNA"/>
</dbReference>
<evidence type="ECO:0000256" key="9">
    <source>
        <dbReference type="ARBA" id="ARBA00024699"/>
    </source>
</evidence>
<evidence type="ECO:0000256" key="6">
    <source>
        <dbReference type="ARBA" id="ARBA00022525"/>
    </source>
</evidence>
<reference evidence="20" key="1">
    <citation type="submission" date="2014-04" db="EMBL/GenBank/DDBJ databases">
        <title>Evolutionary Origins and Diversification of the Mycorrhizal Mutualists.</title>
        <authorList>
            <consortium name="DOE Joint Genome Institute"/>
            <consortium name="Mycorrhizal Genomics Consortium"/>
            <person name="Kohler A."/>
            <person name="Kuo A."/>
            <person name="Nagy L.G."/>
            <person name="Floudas D."/>
            <person name="Copeland A."/>
            <person name="Barry K.W."/>
            <person name="Cichocki N."/>
            <person name="Veneault-Fourrey C."/>
            <person name="LaButti K."/>
            <person name="Lindquist E.A."/>
            <person name="Lipzen A."/>
            <person name="Lundell T."/>
            <person name="Morin E."/>
            <person name="Murat C."/>
            <person name="Riley R."/>
            <person name="Ohm R."/>
            <person name="Sun H."/>
            <person name="Tunlid A."/>
            <person name="Henrissat B."/>
            <person name="Grigoriev I.V."/>
            <person name="Hibbett D.S."/>
            <person name="Martin F."/>
        </authorList>
    </citation>
    <scope>NUCLEOTIDE SEQUENCE [LARGE SCALE GENOMIC DNA]</scope>
    <source>
        <strain evidence="20">FD-334 SS-4</strain>
    </source>
</reference>
<comment type="catalytic activity">
    <reaction evidence="13">
        <text>a pyranoside + acceptor = a pyranosid-3-ulose + reduced acceptor.</text>
        <dbReference type="EC" id="1.1.99.29"/>
    </reaction>
</comment>
<dbReference type="GO" id="GO:0050660">
    <property type="term" value="F:flavin adenine dinucleotide binding"/>
    <property type="evidence" value="ECO:0007669"/>
    <property type="project" value="InterPro"/>
</dbReference>
<dbReference type="Gene3D" id="3.30.560.10">
    <property type="entry name" value="Glucose Oxidase, domain 3"/>
    <property type="match status" value="1"/>
</dbReference>
<feature type="binding site" evidence="16">
    <location>
        <position position="265"/>
    </location>
    <ligand>
        <name>FAD</name>
        <dbReference type="ChEBI" id="CHEBI:57692"/>
    </ligand>
</feature>
<feature type="binding site" evidence="16">
    <location>
        <begin position="580"/>
        <end position="581"/>
    </location>
    <ligand>
        <name>FAD</name>
        <dbReference type="ChEBI" id="CHEBI:57692"/>
    </ligand>
</feature>
<comment type="catalytic activity">
    <reaction evidence="14">
        <text>a pyranoside + acceptor = a pyranosid-3,4-diulose + reduced acceptor.</text>
        <dbReference type="EC" id="1.1.99.29"/>
    </reaction>
</comment>
<proteinExistence type="inferred from homology"/>
<dbReference type="GO" id="GO:0033718">
    <property type="term" value="F:pyranose dehydrogenase (acceptor) activity"/>
    <property type="evidence" value="ECO:0007669"/>
    <property type="project" value="UniProtKB-EC"/>
</dbReference>
<sequence>MKSAIFLSSFVASAVFFSRSLAVTLTDASQLTTTTYDYIIVGAGNAGLVLANRLTEDASTTVLVLEAGVTDENVIPVIAPFLGPSVTPDTPWDWNYTTTAQPGLDNRTYPYPRGRLLGGSSSANYMIHQYGTNEDWDRMADVSGDAGWSWNNMKQYIARHEKFVVPTNGQNVSDEFIPSLHSFTGELQVSLPVWNQTIDSRVIATTQQLAEFPYNEDISGINNDMLGIGWAQSSMVDGERASSSTSYLASANDRPNLTVLINAMVTKLLPINTPAGARTFRNVQFSDARTFSVTPSFQVQATKEVILSAGAVGTPQILQLSGIGAPADLEPLKIPVLINNTQVGKNLQDHPLLPNIFSVQGDLSLDHILRDPAQIGAAIAQWQANKTGFISNNVVNNIGFARLNASVLDQFTDPAAGPTTPHFEIIFADFWLDPVVPIPSNGSYFTILTALVTPTSRGSVAIQSTNPFDAPLINPNMLDTEFDITTMVESIKAIKRFAVAPAWDDYITGTVGTLSGTSDADLEEHARQHTTTVFHPSSTASMAAEDSNDGVVNPDLTVKGTTGLRVVDLSVFPFIPSCHPQGPVYMLAERAADLIKATH</sequence>
<dbReference type="InterPro" id="IPR007867">
    <property type="entry name" value="GMC_OxRtase_C"/>
</dbReference>
<dbReference type="STRING" id="945553.A0A0D2PZN8"/>
<comment type="function">
    <text evidence="9">Catalyzes the single-oxidation or sequential double oxidation reaction of carbohydrates primarily at carbon-2 and/or carbon-3 with the concomitant reduction of the flavin. The enzyme exhibits a broad sugar substrate specificity, oxidizing different aldopyranoses to the corresponding C-1, C-2, C-3 or C-1,2, C-2,3 and C-3,4 (di)dehydro sugars with substrate-specific regioselectivity. Accepts only a narrow range of electron acceptors such as substituted benzoquinones and complexed metal ions and reacts extremely slowly with O(2) as acceptor. May play a role in the natural recycling of plant matter by oxidizing all major monosaccharides in lignocellulose and by reducing quinone compounds or reactive radical species generated during lignin depolymerization.</text>
</comment>
<evidence type="ECO:0000256" key="12">
    <source>
        <dbReference type="ARBA" id="ARBA00034029"/>
    </source>
</evidence>
<dbReference type="SUPFAM" id="SSF54373">
    <property type="entry name" value="FAD-linked reductases, C-terminal domain"/>
    <property type="match status" value="1"/>
</dbReference>
<dbReference type="SUPFAM" id="SSF51905">
    <property type="entry name" value="FAD/NAD(P)-binding domain"/>
    <property type="match status" value="1"/>
</dbReference>
<comment type="similarity">
    <text evidence="3">Belongs to the GMC oxidoreductase family.</text>
</comment>
<dbReference type="PIRSF" id="PIRSF000137">
    <property type="entry name" value="Alcohol_oxidase"/>
    <property type="match status" value="1"/>
</dbReference>
<evidence type="ECO:0000256" key="16">
    <source>
        <dbReference type="PIRSR" id="PIRSR000137-2"/>
    </source>
</evidence>
<evidence type="ECO:0000256" key="7">
    <source>
        <dbReference type="ARBA" id="ARBA00022630"/>
    </source>
</evidence>
<evidence type="ECO:0000256" key="14">
    <source>
        <dbReference type="ARBA" id="ARBA00034059"/>
    </source>
</evidence>
<dbReference type="AlphaFoldDB" id="A0A0D2PZN8"/>
<dbReference type="InterPro" id="IPR000172">
    <property type="entry name" value="GMC_OxRdtase_N"/>
</dbReference>
<evidence type="ECO:0000256" key="13">
    <source>
        <dbReference type="ARBA" id="ARBA00034050"/>
    </source>
</evidence>
<comment type="subunit">
    <text evidence="4">Monomer.</text>
</comment>
<dbReference type="Pfam" id="PF05199">
    <property type="entry name" value="GMC_oxred_C"/>
    <property type="match status" value="1"/>
</dbReference>
<keyword evidence="17" id="KW-0732">Signal</keyword>
<dbReference type="InterPro" id="IPR036188">
    <property type="entry name" value="FAD/NAD-bd_sf"/>
</dbReference>
<dbReference type="Proteomes" id="UP000054270">
    <property type="component" value="Unassembled WGS sequence"/>
</dbReference>
<feature type="active site" description="Proton acceptor" evidence="15">
    <location>
        <position position="579"/>
    </location>
</feature>
<evidence type="ECO:0000256" key="3">
    <source>
        <dbReference type="ARBA" id="ARBA00010790"/>
    </source>
</evidence>
<dbReference type="GO" id="GO:0005576">
    <property type="term" value="C:extracellular region"/>
    <property type="evidence" value="ECO:0007669"/>
    <property type="project" value="UniProtKB-SubCell"/>
</dbReference>
<protein>
    <recommendedName>
        <fullName evidence="5">pyranose dehydrogenase (acceptor)</fullName>
        <ecNumber evidence="5">1.1.99.29</ecNumber>
    </recommendedName>
</protein>
<comment type="catalytic activity">
    <reaction evidence="12">
        <text>pyranose + acceptor = pyranos-3-ulose + reduced acceptor.</text>
        <dbReference type="EC" id="1.1.99.29"/>
    </reaction>
</comment>
<evidence type="ECO:0000256" key="15">
    <source>
        <dbReference type="PIRSR" id="PIRSR000137-1"/>
    </source>
</evidence>
<evidence type="ECO:0000313" key="20">
    <source>
        <dbReference type="Proteomes" id="UP000054270"/>
    </source>
</evidence>
<dbReference type="OMA" id="FHHKNGF"/>
<comment type="catalytic activity">
    <reaction evidence="11">
        <text>pyranose + acceptor = pyranos-2,3-diulose + reduced acceptor.</text>
        <dbReference type="EC" id="1.1.99.29"/>
    </reaction>
</comment>
<keyword evidence="8 16" id="KW-0274">FAD</keyword>
<evidence type="ECO:0000256" key="10">
    <source>
        <dbReference type="ARBA" id="ARBA00033986"/>
    </source>
</evidence>
<dbReference type="PANTHER" id="PTHR11552:SF147">
    <property type="entry name" value="CHOLINE DEHYDROGENASE, MITOCHONDRIAL"/>
    <property type="match status" value="1"/>
</dbReference>
<organism evidence="19 20">
    <name type="scientific">Hypholoma sublateritium (strain FD-334 SS-4)</name>
    <dbReference type="NCBI Taxonomy" id="945553"/>
    <lineage>
        <taxon>Eukaryota</taxon>
        <taxon>Fungi</taxon>
        <taxon>Dikarya</taxon>
        <taxon>Basidiomycota</taxon>
        <taxon>Agaricomycotina</taxon>
        <taxon>Agaricomycetes</taxon>
        <taxon>Agaricomycetidae</taxon>
        <taxon>Agaricales</taxon>
        <taxon>Agaricineae</taxon>
        <taxon>Strophariaceae</taxon>
        <taxon>Hypholoma</taxon>
    </lineage>
</organism>
<evidence type="ECO:0000259" key="18">
    <source>
        <dbReference type="PROSITE" id="PS00624"/>
    </source>
</evidence>
<name>A0A0D2PZN8_HYPSF</name>
<dbReference type="Pfam" id="PF00732">
    <property type="entry name" value="GMC_oxred_N"/>
    <property type="match status" value="1"/>
</dbReference>
<dbReference type="EC" id="1.1.99.29" evidence="5"/>